<proteinExistence type="predicted"/>
<evidence type="ECO:0000313" key="2">
    <source>
        <dbReference type="EMBL" id="NJO99799.1"/>
    </source>
</evidence>
<feature type="compositionally biased region" description="Polar residues" evidence="1">
    <location>
        <begin position="1"/>
        <end position="35"/>
    </location>
</feature>
<reference evidence="2 3" key="1">
    <citation type="submission" date="2020-03" db="EMBL/GenBank/DDBJ databases">
        <authorList>
            <person name="Wang L."/>
            <person name="He N."/>
            <person name="Li Y."/>
            <person name="Fang Y."/>
            <person name="Zhang F."/>
        </authorList>
    </citation>
    <scope>NUCLEOTIDE SEQUENCE [LARGE SCALE GENOMIC DNA]</scope>
    <source>
        <strain evidence="3">hsmgli-8</strain>
    </source>
</reference>
<evidence type="ECO:0000313" key="3">
    <source>
        <dbReference type="Proteomes" id="UP000746535"/>
    </source>
</evidence>
<dbReference type="RefSeq" id="WP_168081267.1">
    <property type="nucleotide sequence ID" value="NZ_JAAVJI010000001.1"/>
</dbReference>
<name>A0ABX0YA03_9PSED</name>
<sequence length="210" mass="22375">MNTLRPTLASQYSPTPLQPLAPTSTPARTEGTQFPVSLGPGTVRTADIEALERFAQEHSAALAETIDHSVIASTAAAALRGETLPLSRTQGEDKRQAQYGINVLNPDKTPLGRLTIDVKPGAQGGYELVAALFTPVGSSTPMGFTRDAHGTLQKNLGRAAQRASLGDKQARARTLVSPKKLIEARSNFTMVNRGYLFSNEDLAHQVGQAD</sequence>
<feature type="region of interest" description="Disordered" evidence="1">
    <location>
        <begin position="1"/>
        <end position="40"/>
    </location>
</feature>
<evidence type="ECO:0000256" key="1">
    <source>
        <dbReference type="SAM" id="MobiDB-lite"/>
    </source>
</evidence>
<dbReference type="Proteomes" id="UP000746535">
    <property type="component" value="Unassembled WGS sequence"/>
</dbReference>
<accession>A0ABX0YA03</accession>
<organism evidence="2 3">
    <name type="scientific">Pseudomonas quercus</name>
    <dbReference type="NCBI Taxonomy" id="2722792"/>
    <lineage>
        <taxon>Bacteria</taxon>
        <taxon>Pseudomonadati</taxon>
        <taxon>Pseudomonadota</taxon>
        <taxon>Gammaproteobacteria</taxon>
        <taxon>Pseudomonadales</taxon>
        <taxon>Pseudomonadaceae</taxon>
        <taxon>Pseudomonas</taxon>
    </lineage>
</organism>
<gene>
    <name evidence="2" type="ORF">HBH25_02835</name>
</gene>
<keyword evidence="3" id="KW-1185">Reference proteome</keyword>
<protein>
    <submittedName>
        <fullName evidence="2">Uncharacterized protein</fullName>
    </submittedName>
</protein>
<comment type="caution">
    <text evidence="2">The sequence shown here is derived from an EMBL/GenBank/DDBJ whole genome shotgun (WGS) entry which is preliminary data.</text>
</comment>
<dbReference type="EMBL" id="JAAVJI010000001">
    <property type="protein sequence ID" value="NJO99799.1"/>
    <property type="molecule type" value="Genomic_DNA"/>
</dbReference>